<dbReference type="NCBIfam" id="TIGR00840">
    <property type="entry name" value="b_cpa1"/>
    <property type="match status" value="1"/>
</dbReference>
<feature type="non-terminal residue" evidence="13">
    <location>
        <position position="543"/>
    </location>
</feature>
<dbReference type="InterPro" id="IPR004709">
    <property type="entry name" value="NaH_exchanger"/>
</dbReference>
<evidence type="ECO:0000256" key="7">
    <source>
        <dbReference type="ARBA" id="ARBA00023136"/>
    </source>
</evidence>
<feature type="region of interest" description="Disordered" evidence="10">
    <location>
        <begin position="397"/>
        <end position="439"/>
    </location>
</feature>
<comment type="similarity">
    <text evidence="9">Belongs to the monovalent cation:proton antiporter 1 (CPA1) transporter (TC 2.A.36) family.</text>
</comment>
<evidence type="ECO:0000256" key="1">
    <source>
        <dbReference type="ARBA" id="ARBA00004141"/>
    </source>
</evidence>
<dbReference type="GO" id="GO:0015385">
    <property type="term" value="F:sodium:proton antiporter activity"/>
    <property type="evidence" value="ECO:0007669"/>
    <property type="project" value="InterPro"/>
</dbReference>
<feature type="transmembrane region" description="Helical" evidence="11">
    <location>
        <begin position="180"/>
        <end position="201"/>
    </location>
</feature>
<keyword evidence="5" id="KW-0915">Sodium</keyword>
<dbReference type="STRING" id="299467.A0A443SC33"/>
<evidence type="ECO:0000256" key="8">
    <source>
        <dbReference type="ARBA" id="ARBA00023201"/>
    </source>
</evidence>
<dbReference type="Pfam" id="PF00999">
    <property type="entry name" value="Na_H_Exchanger"/>
    <property type="match status" value="1"/>
</dbReference>
<evidence type="ECO:0000256" key="3">
    <source>
        <dbReference type="ARBA" id="ARBA00022692"/>
    </source>
</evidence>
<keyword evidence="6 9" id="KW-0406">Ion transport</keyword>
<feature type="compositionally biased region" description="Polar residues" evidence="10">
    <location>
        <begin position="409"/>
        <end position="428"/>
    </location>
</feature>
<keyword evidence="4 11" id="KW-1133">Transmembrane helix</keyword>
<keyword evidence="2 9" id="KW-0813">Transport</keyword>
<feature type="domain" description="Cation/H+ exchanger transmembrane" evidence="12">
    <location>
        <begin position="4"/>
        <end position="283"/>
    </location>
</feature>
<dbReference type="PANTHER" id="PTHR10110">
    <property type="entry name" value="SODIUM/HYDROGEN EXCHANGER"/>
    <property type="match status" value="1"/>
</dbReference>
<keyword evidence="9" id="KW-0050">Antiport</keyword>
<evidence type="ECO:0000256" key="2">
    <source>
        <dbReference type="ARBA" id="ARBA00022448"/>
    </source>
</evidence>
<dbReference type="GO" id="GO:0015386">
    <property type="term" value="F:potassium:proton antiporter activity"/>
    <property type="evidence" value="ECO:0007669"/>
    <property type="project" value="TreeGrafter"/>
</dbReference>
<dbReference type="EMBL" id="NCKV01004048">
    <property type="protein sequence ID" value="RWS25103.1"/>
    <property type="molecule type" value="Genomic_DNA"/>
</dbReference>
<evidence type="ECO:0000256" key="11">
    <source>
        <dbReference type="SAM" id="Phobius"/>
    </source>
</evidence>
<feature type="transmembrane region" description="Helical" evidence="11">
    <location>
        <begin position="207"/>
        <end position="223"/>
    </location>
</feature>
<keyword evidence="3 9" id="KW-0812">Transmembrane</keyword>
<organism evidence="13 14">
    <name type="scientific">Leptotrombidium deliense</name>
    <dbReference type="NCBI Taxonomy" id="299467"/>
    <lineage>
        <taxon>Eukaryota</taxon>
        <taxon>Metazoa</taxon>
        <taxon>Ecdysozoa</taxon>
        <taxon>Arthropoda</taxon>
        <taxon>Chelicerata</taxon>
        <taxon>Arachnida</taxon>
        <taxon>Acari</taxon>
        <taxon>Acariformes</taxon>
        <taxon>Trombidiformes</taxon>
        <taxon>Prostigmata</taxon>
        <taxon>Anystina</taxon>
        <taxon>Parasitengona</taxon>
        <taxon>Trombiculoidea</taxon>
        <taxon>Trombiculidae</taxon>
        <taxon>Leptotrombidium</taxon>
    </lineage>
</organism>
<evidence type="ECO:0000256" key="5">
    <source>
        <dbReference type="ARBA" id="ARBA00023053"/>
    </source>
</evidence>
<evidence type="ECO:0000313" key="14">
    <source>
        <dbReference type="Proteomes" id="UP000288716"/>
    </source>
</evidence>
<name>A0A443SC33_9ACAR</name>
<comment type="subcellular location">
    <subcellularLocation>
        <location evidence="1">Membrane</location>
        <topology evidence="1">Multi-pass membrane protein</topology>
    </subcellularLocation>
</comment>
<reference evidence="13 14" key="1">
    <citation type="journal article" date="2018" name="Gigascience">
        <title>Genomes of trombidid mites reveal novel predicted allergens and laterally-transferred genes associated with secondary metabolism.</title>
        <authorList>
            <person name="Dong X."/>
            <person name="Chaisiri K."/>
            <person name="Xia D."/>
            <person name="Armstrong S.D."/>
            <person name="Fang Y."/>
            <person name="Donnelly M.J."/>
            <person name="Kadowaki T."/>
            <person name="McGarry J.W."/>
            <person name="Darby A.C."/>
            <person name="Makepeace B.L."/>
        </authorList>
    </citation>
    <scope>NUCLEOTIDE SEQUENCE [LARGE SCALE GENOMIC DNA]</scope>
    <source>
        <strain evidence="13">UoL-UT</strain>
    </source>
</reference>
<feature type="transmembrane region" description="Helical" evidence="11">
    <location>
        <begin position="29"/>
        <end position="48"/>
    </location>
</feature>
<sequence>MNVFLIGPSLYICSILGVFGDIEFSIMEILTFSTLISAVDPVAVLAIFQEVNVNKALYFLVFGESLLNGNAVVITLYNIWTTFVAADTVDAGQIVTGIFVSGGGLVIGLFLGIITSLTTRYTEHIKVVEPLVVVGFAYFSYITAELFHFSGIISLIACGIWQEEYARHNISKKSYTTIKYLTKTLCSVSDVIIFIFLGMVLIRDDHIWDTSFVVLTTIFCIVFRFAKQLLMAYGGLRGAIAFSLAITLDPKHIKQAELYITTTLFIILFTVFVMGSTTKPIVKLLRVQIHVKQEAKLFTEINTKFMETLMAGIEETAGQRSVNFWTQKLNRFNNSYIKAFLIRGGAVNKTKINIALDKITRDPLPVAYYTRQGLTSMEFGCDCLQKERQQRVEFKELPYDDHHRMSPAASPSGSRNASTQMTPNSSFKHSIHLHRKNTDDDDYSKALANAFSKSAYYQCSFRVVEDRDKKLTREMEKKSKWVNAKSKLSAIKRDSVINSGEVHEENDANRKGSMTMHSIVTAALQREQREEKDSHVHEHHCDV</sequence>
<keyword evidence="7 11" id="KW-0472">Membrane</keyword>
<evidence type="ECO:0000256" key="10">
    <source>
        <dbReference type="SAM" id="MobiDB-lite"/>
    </source>
</evidence>
<keyword evidence="8 9" id="KW-0739">Sodium transport</keyword>
<dbReference type="Gene3D" id="6.10.140.1330">
    <property type="match status" value="1"/>
</dbReference>
<dbReference type="GO" id="GO:0005886">
    <property type="term" value="C:plasma membrane"/>
    <property type="evidence" value="ECO:0007669"/>
    <property type="project" value="TreeGrafter"/>
</dbReference>
<comment type="caution">
    <text evidence="13">The sequence shown here is derived from an EMBL/GenBank/DDBJ whole genome shotgun (WGS) entry which is preliminary data.</text>
</comment>
<dbReference type="Proteomes" id="UP000288716">
    <property type="component" value="Unassembled WGS sequence"/>
</dbReference>
<gene>
    <name evidence="13" type="ORF">B4U80_10743</name>
</gene>
<protein>
    <recommendedName>
        <fullName evidence="9">Sodium/hydrogen exchanger</fullName>
    </recommendedName>
</protein>
<feature type="transmembrane region" description="Helical" evidence="11">
    <location>
        <begin position="68"/>
        <end position="86"/>
    </location>
</feature>
<proteinExistence type="inferred from homology"/>
<evidence type="ECO:0000256" key="6">
    <source>
        <dbReference type="ARBA" id="ARBA00023065"/>
    </source>
</evidence>
<feature type="transmembrane region" description="Helical" evidence="11">
    <location>
        <begin position="98"/>
        <end position="118"/>
    </location>
</feature>
<dbReference type="InterPro" id="IPR018422">
    <property type="entry name" value="Cation/H_exchanger_CPA1"/>
</dbReference>
<dbReference type="AlphaFoldDB" id="A0A443SC33"/>
<keyword evidence="14" id="KW-1185">Reference proteome</keyword>
<evidence type="ECO:0000256" key="9">
    <source>
        <dbReference type="RuleBase" id="RU003722"/>
    </source>
</evidence>
<evidence type="ECO:0000313" key="13">
    <source>
        <dbReference type="EMBL" id="RWS25103.1"/>
    </source>
</evidence>
<accession>A0A443SC33</accession>
<dbReference type="GO" id="GO:0098719">
    <property type="term" value="P:sodium ion import across plasma membrane"/>
    <property type="evidence" value="ECO:0007669"/>
    <property type="project" value="TreeGrafter"/>
</dbReference>
<dbReference type="VEuPathDB" id="VectorBase:LDEU006937"/>
<feature type="transmembrane region" description="Helical" evidence="11">
    <location>
        <begin position="258"/>
        <end position="276"/>
    </location>
</feature>
<dbReference type="InterPro" id="IPR006153">
    <property type="entry name" value="Cation/H_exchanger_TM"/>
</dbReference>
<evidence type="ECO:0000259" key="12">
    <source>
        <dbReference type="Pfam" id="PF00999"/>
    </source>
</evidence>
<dbReference type="OrthoDB" id="6495688at2759"/>
<dbReference type="PANTHER" id="PTHR10110:SF126">
    <property type="entry name" value="NA(+)_H(+) EXCHANGER PROTEIN 7"/>
    <property type="match status" value="1"/>
</dbReference>
<dbReference type="GO" id="GO:0051453">
    <property type="term" value="P:regulation of intracellular pH"/>
    <property type="evidence" value="ECO:0007669"/>
    <property type="project" value="TreeGrafter"/>
</dbReference>
<evidence type="ECO:0000256" key="4">
    <source>
        <dbReference type="ARBA" id="ARBA00022989"/>
    </source>
</evidence>